<dbReference type="EMBL" id="JACQRX010000001">
    <property type="protein sequence ID" value="MBI4250818.1"/>
    <property type="molecule type" value="Genomic_DNA"/>
</dbReference>
<comment type="subcellular location">
    <subcellularLocation>
        <location evidence="3">Cell membrane</location>
        <topology evidence="3">Peripheral membrane protein</topology>
        <orientation evidence="3">Cytoplasmic side</orientation>
    </subcellularLocation>
</comment>
<dbReference type="HAMAP" id="MF_01357">
    <property type="entry name" value="NDH1_NuoC"/>
    <property type="match status" value="1"/>
</dbReference>
<keyword evidence="3" id="KW-1003">Cell membrane</keyword>
<keyword evidence="3" id="KW-1278">Translocase</keyword>
<keyword evidence="3" id="KW-0520">NAD</keyword>
<keyword evidence="3" id="KW-0874">Quinone</keyword>
<sequence>MTDEAQESAQAAPPGEADPDVQALRARFGGAVGAARAHRGQVAVELASAALLEAARFLRDERGFKLLSYVAGVDCLELPSAHRFKGAYSLLDLGRAKRLRLEVPCEDDLEPRLPSVASVWPAAACHESEAYDLVGIVFEGHPGLERILTPEGFEGHPHRKDFDVSAEAVEFTFRPTPEGKREAKE</sequence>
<dbReference type="EC" id="7.1.1.-" evidence="3"/>
<protein>
    <recommendedName>
        <fullName evidence="3">NADH-quinone oxidoreductase subunit C</fullName>
        <ecNumber evidence="3">7.1.1.-</ecNumber>
    </recommendedName>
    <alternativeName>
        <fullName evidence="3">NADH dehydrogenase I subunit C</fullName>
    </alternativeName>
    <alternativeName>
        <fullName evidence="3">NDH-1 subunit C</fullName>
    </alternativeName>
</protein>
<dbReference type="Proteomes" id="UP000752292">
    <property type="component" value="Unassembled WGS sequence"/>
</dbReference>
<dbReference type="InterPro" id="IPR010218">
    <property type="entry name" value="NADH_DH_suC"/>
</dbReference>
<dbReference type="GO" id="GO:0048038">
    <property type="term" value="F:quinone binding"/>
    <property type="evidence" value="ECO:0007669"/>
    <property type="project" value="UniProtKB-KW"/>
</dbReference>
<evidence type="ECO:0000313" key="6">
    <source>
        <dbReference type="Proteomes" id="UP000752292"/>
    </source>
</evidence>
<evidence type="ECO:0000256" key="3">
    <source>
        <dbReference type="HAMAP-Rule" id="MF_01357"/>
    </source>
</evidence>
<dbReference type="GO" id="GO:0005886">
    <property type="term" value="C:plasma membrane"/>
    <property type="evidence" value="ECO:0007669"/>
    <property type="project" value="UniProtKB-SubCell"/>
</dbReference>
<evidence type="ECO:0000313" key="5">
    <source>
        <dbReference type="EMBL" id="MBI4250818.1"/>
    </source>
</evidence>
<keyword evidence="3" id="KW-0830">Ubiquinone</keyword>
<dbReference type="PANTHER" id="PTHR10884:SF14">
    <property type="entry name" value="NADH DEHYDROGENASE [UBIQUINONE] IRON-SULFUR PROTEIN 3, MITOCHONDRIAL"/>
    <property type="match status" value="1"/>
</dbReference>
<evidence type="ECO:0000256" key="2">
    <source>
        <dbReference type="ARBA" id="ARBA00022448"/>
    </source>
</evidence>
<gene>
    <name evidence="3" type="primary">nuoC</name>
    <name evidence="5" type="ORF">HY618_00015</name>
</gene>
<comment type="catalytic activity">
    <reaction evidence="3">
        <text>a quinone + NADH + 5 H(+)(in) = a quinol + NAD(+) + 4 H(+)(out)</text>
        <dbReference type="Rhea" id="RHEA:57888"/>
        <dbReference type="ChEBI" id="CHEBI:15378"/>
        <dbReference type="ChEBI" id="CHEBI:24646"/>
        <dbReference type="ChEBI" id="CHEBI:57540"/>
        <dbReference type="ChEBI" id="CHEBI:57945"/>
        <dbReference type="ChEBI" id="CHEBI:132124"/>
    </reaction>
</comment>
<organism evidence="5 6">
    <name type="scientific">Tectimicrobiota bacterium</name>
    <dbReference type="NCBI Taxonomy" id="2528274"/>
    <lineage>
        <taxon>Bacteria</taxon>
        <taxon>Pseudomonadati</taxon>
        <taxon>Nitrospinota/Tectimicrobiota group</taxon>
        <taxon>Candidatus Tectimicrobiota</taxon>
    </lineage>
</organism>
<dbReference type="InterPro" id="IPR001268">
    <property type="entry name" value="NADH_UbQ_OxRdtase_30kDa_su"/>
</dbReference>
<evidence type="ECO:0000256" key="1">
    <source>
        <dbReference type="ARBA" id="ARBA00007569"/>
    </source>
</evidence>
<dbReference type="PANTHER" id="PTHR10884">
    <property type="entry name" value="NADH DEHYDROGENASE UBIQUINONE IRON-SULFUR PROTEIN 3"/>
    <property type="match status" value="1"/>
</dbReference>
<dbReference type="Gene3D" id="3.30.460.80">
    <property type="entry name" value="NADH:ubiquinone oxidoreductase, 30kDa subunit"/>
    <property type="match status" value="1"/>
</dbReference>
<comment type="subunit">
    <text evidence="3">NDH-1 is composed of 14 different subunits. Subunits NuoB, C, D, E, F, and G constitute the peripheral sector of the complex.</text>
</comment>
<name>A0A932ZSG3_UNCTE</name>
<dbReference type="GO" id="GO:0008137">
    <property type="term" value="F:NADH dehydrogenase (ubiquinone) activity"/>
    <property type="evidence" value="ECO:0007669"/>
    <property type="project" value="InterPro"/>
</dbReference>
<proteinExistence type="inferred from homology"/>
<feature type="domain" description="NADH:ubiquinone oxidoreductase 30kDa subunit" evidence="4">
    <location>
        <begin position="45"/>
        <end position="166"/>
    </location>
</feature>
<comment type="caution">
    <text evidence="5">The sequence shown here is derived from an EMBL/GenBank/DDBJ whole genome shotgun (WGS) entry which is preliminary data.</text>
</comment>
<keyword evidence="3" id="KW-0472">Membrane</keyword>
<keyword evidence="2 3" id="KW-0813">Transport</keyword>
<dbReference type="InterPro" id="IPR037232">
    <property type="entry name" value="NADH_quin_OxRdtase_su_C/D-like"/>
</dbReference>
<comment type="similarity">
    <text evidence="1 3">Belongs to the complex I 30 kDa subunit family.</text>
</comment>
<dbReference type="SUPFAM" id="SSF143243">
    <property type="entry name" value="Nqo5-like"/>
    <property type="match status" value="1"/>
</dbReference>
<dbReference type="Pfam" id="PF00329">
    <property type="entry name" value="Complex1_30kDa"/>
    <property type="match status" value="1"/>
</dbReference>
<reference evidence="5" key="1">
    <citation type="submission" date="2020-07" db="EMBL/GenBank/DDBJ databases">
        <title>Huge and variable diversity of episymbiotic CPR bacteria and DPANN archaea in groundwater ecosystems.</title>
        <authorList>
            <person name="He C.Y."/>
            <person name="Keren R."/>
            <person name="Whittaker M."/>
            <person name="Farag I.F."/>
            <person name="Doudna J."/>
            <person name="Cate J.H.D."/>
            <person name="Banfield J.F."/>
        </authorList>
    </citation>
    <scope>NUCLEOTIDE SEQUENCE</scope>
    <source>
        <strain evidence="5">NC_groundwater_1370_Ag_S-0.2um_69_93</strain>
    </source>
</reference>
<dbReference type="GO" id="GO:0050136">
    <property type="term" value="F:NADH dehydrogenase (quinone) (non-electrogenic) activity"/>
    <property type="evidence" value="ECO:0007669"/>
    <property type="project" value="UniProtKB-UniRule"/>
</dbReference>
<accession>A0A932ZSG3</accession>
<evidence type="ECO:0000259" key="4">
    <source>
        <dbReference type="Pfam" id="PF00329"/>
    </source>
</evidence>
<comment type="function">
    <text evidence="3">NDH-1 shuttles electrons from NADH, via FMN and iron-sulfur (Fe-S) centers, to quinones in the respiratory chain. The immediate electron acceptor for the enzyme in this species is believed to be ubiquinone. Couples the redox reaction to proton translocation (for every two electrons transferred, four hydrogen ions are translocated across the cytoplasmic membrane), and thus conserves the redox energy in a proton gradient.</text>
</comment>
<dbReference type="AlphaFoldDB" id="A0A932ZSG3"/>